<comment type="caution">
    <text evidence="1">The sequence shown here is derived from an EMBL/GenBank/DDBJ whole genome shotgun (WGS) entry which is preliminary data.</text>
</comment>
<dbReference type="SUPFAM" id="SSF48557">
    <property type="entry name" value="L-aspartase-like"/>
    <property type="match status" value="1"/>
</dbReference>
<accession>A0A8J2ZL64</accession>
<dbReference type="EMBL" id="BMJV01000005">
    <property type="protein sequence ID" value="GGG76458.1"/>
    <property type="molecule type" value="Genomic_DNA"/>
</dbReference>
<gene>
    <name evidence="1" type="ORF">GCM10011415_26480</name>
</gene>
<dbReference type="Gene3D" id="1.20.200.10">
    <property type="entry name" value="Fumarase/aspartase (Central domain)"/>
    <property type="match status" value="1"/>
</dbReference>
<name>A0A8J2ZL64_9RHOB</name>
<dbReference type="AlphaFoldDB" id="A0A8J2ZL64"/>
<evidence type="ECO:0000313" key="2">
    <source>
        <dbReference type="Proteomes" id="UP000617145"/>
    </source>
</evidence>
<dbReference type="InterPro" id="IPR008948">
    <property type="entry name" value="L-Aspartase-like"/>
</dbReference>
<dbReference type="GO" id="GO:0016841">
    <property type="term" value="F:ammonia-lyase activity"/>
    <property type="evidence" value="ECO:0007669"/>
    <property type="project" value="UniProtKB-ARBA"/>
</dbReference>
<organism evidence="1 2">
    <name type="scientific">Salipiger pallidus</name>
    <dbReference type="NCBI Taxonomy" id="1775170"/>
    <lineage>
        <taxon>Bacteria</taxon>
        <taxon>Pseudomonadati</taxon>
        <taxon>Pseudomonadota</taxon>
        <taxon>Alphaproteobacteria</taxon>
        <taxon>Rhodobacterales</taxon>
        <taxon>Roseobacteraceae</taxon>
        <taxon>Salipiger</taxon>
    </lineage>
</organism>
<reference evidence="1" key="2">
    <citation type="submission" date="2020-09" db="EMBL/GenBank/DDBJ databases">
        <authorList>
            <person name="Sun Q."/>
            <person name="Zhou Y."/>
        </authorList>
    </citation>
    <scope>NUCLEOTIDE SEQUENCE</scope>
    <source>
        <strain evidence="1">CGMCC 1.15762</strain>
    </source>
</reference>
<protein>
    <submittedName>
        <fullName evidence="1">Uncharacterized protein</fullName>
    </submittedName>
</protein>
<dbReference type="InterPro" id="IPR001106">
    <property type="entry name" value="Aromatic_Lyase"/>
</dbReference>
<proteinExistence type="predicted"/>
<dbReference type="Proteomes" id="UP000617145">
    <property type="component" value="Unassembled WGS sequence"/>
</dbReference>
<dbReference type="Pfam" id="PF00221">
    <property type="entry name" value="Lyase_aromatic"/>
    <property type="match status" value="1"/>
</dbReference>
<evidence type="ECO:0000313" key="1">
    <source>
        <dbReference type="EMBL" id="GGG76458.1"/>
    </source>
</evidence>
<reference evidence="1" key="1">
    <citation type="journal article" date="2014" name="Int. J. Syst. Evol. Microbiol.">
        <title>Complete genome sequence of Corynebacterium casei LMG S-19264T (=DSM 44701T), isolated from a smear-ripened cheese.</title>
        <authorList>
            <consortium name="US DOE Joint Genome Institute (JGI-PGF)"/>
            <person name="Walter F."/>
            <person name="Albersmeier A."/>
            <person name="Kalinowski J."/>
            <person name="Ruckert C."/>
        </authorList>
    </citation>
    <scope>NUCLEOTIDE SEQUENCE</scope>
    <source>
        <strain evidence="1">CGMCC 1.15762</strain>
    </source>
</reference>
<sequence length="247" mass="25790">MAFLAHRGLWDLADWPDAAGAFTQDVLDRQPEPFPTSTCMFRKMLGVARVAKVLRSRGDAMKPTGNLFSAQAPLSLRVMLQIQGAVRDKLAQIAGVISRDLRDVSESPGVAGHPDAPEDFIRGTAIGAAVALACGRLSVLAGQFGGISERCIDCLSNPLAGSLPASLAPYGGNCSSVMIALCTAVARVNENRILAVLARLGGGIAPALPDDALRAFAPAVGPEQVPDWIRSRVPPLGSAPFRGARTA</sequence>
<keyword evidence="2" id="KW-1185">Reference proteome</keyword>